<reference evidence="7" key="3">
    <citation type="submission" date="2015-06" db="UniProtKB">
        <authorList>
            <consortium name="EnsemblProtists"/>
        </authorList>
    </citation>
    <scope>IDENTIFICATION</scope>
</reference>
<dbReference type="eggNOG" id="KOG1441">
    <property type="taxonomic scope" value="Eukaryota"/>
</dbReference>
<proteinExistence type="predicted"/>
<evidence type="ECO:0000256" key="1">
    <source>
        <dbReference type="ARBA" id="ARBA00004141"/>
    </source>
</evidence>
<gene>
    <name evidence="6" type="ORF">GUITHDRAFT_119656</name>
</gene>
<evidence type="ECO:0000256" key="5">
    <source>
        <dbReference type="SAM" id="Phobius"/>
    </source>
</evidence>
<keyword evidence="2 5" id="KW-0812">Transmembrane</keyword>
<dbReference type="PaxDb" id="55529-EKX34162"/>
<accession>L1IDH2</accession>
<keyword evidence="4 5" id="KW-0472">Membrane</keyword>
<name>L1IDH2_GUITC</name>
<evidence type="ECO:0000313" key="8">
    <source>
        <dbReference type="Proteomes" id="UP000011087"/>
    </source>
</evidence>
<feature type="transmembrane region" description="Helical" evidence="5">
    <location>
        <begin position="230"/>
        <end position="250"/>
    </location>
</feature>
<reference evidence="8" key="2">
    <citation type="submission" date="2012-11" db="EMBL/GenBank/DDBJ databases">
        <authorList>
            <person name="Kuo A."/>
            <person name="Curtis B.A."/>
            <person name="Tanifuji G."/>
            <person name="Burki F."/>
            <person name="Gruber A."/>
            <person name="Irimia M."/>
            <person name="Maruyama S."/>
            <person name="Arias M.C."/>
            <person name="Ball S.G."/>
            <person name="Gile G.H."/>
            <person name="Hirakawa Y."/>
            <person name="Hopkins J.F."/>
            <person name="Rensing S.A."/>
            <person name="Schmutz J."/>
            <person name="Symeonidi A."/>
            <person name="Elias M."/>
            <person name="Eveleigh R.J."/>
            <person name="Herman E.K."/>
            <person name="Klute M.J."/>
            <person name="Nakayama T."/>
            <person name="Obornik M."/>
            <person name="Reyes-Prieto A."/>
            <person name="Armbrust E.V."/>
            <person name="Aves S.J."/>
            <person name="Beiko R.G."/>
            <person name="Coutinho P."/>
            <person name="Dacks J.B."/>
            <person name="Durnford D.G."/>
            <person name="Fast N.M."/>
            <person name="Green B.R."/>
            <person name="Grisdale C."/>
            <person name="Hempe F."/>
            <person name="Henrissat B."/>
            <person name="Hoppner M.P."/>
            <person name="Ishida K.-I."/>
            <person name="Kim E."/>
            <person name="Koreny L."/>
            <person name="Kroth P.G."/>
            <person name="Liu Y."/>
            <person name="Malik S.-B."/>
            <person name="Maier U.G."/>
            <person name="McRose D."/>
            <person name="Mock T."/>
            <person name="Neilson J.A."/>
            <person name="Onodera N.T."/>
            <person name="Poole A.M."/>
            <person name="Pritham E.J."/>
            <person name="Richards T.A."/>
            <person name="Rocap G."/>
            <person name="Roy S.W."/>
            <person name="Sarai C."/>
            <person name="Schaack S."/>
            <person name="Shirato S."/>
            <person name="Slamovits C.H."/>
            <person name="Spencer D.F."/>
            <person name="Suzuki S."/>
            <person name="Worden A.Z."/>
            <person name="Zauner S."/>
            <person name="Barry K."/>
            <person name="Bell C."/>
            <person name="Bharti A.K."/>
            <person name="Crow J.A."/>
            <person name="Grimwood J."/>
            <person name="Kramer R."/>
            <person name="Lindquist E."/>
            <person name="Lucas S."/>
            <person name="Salamov A."/>
            <person name="McFadden G.I."/>
            <person name="Lane C.E."/>
            <person name="Keeling P.J."/>
            <person name="Gray M.W."/>
            <person name="Grigoriev I.V."/>
            <person name="Archibald J.M."/>
        </authorList>
    </citation>
    <scope>NUCLEOTIDE SEQUENCE</scope>
    <source>
        <strain evidence="8">CCMP2712</strain>
    </source>
</reference>
<dbReference type="Proteomes" id="UP000011087">
    <property type="component" value="Unassembled WGS sequence"/>
</dbReference>
<evidence type="ECO:0008006" key="9">
    <source>
        <dbReference type="Google" id="ProtNLM"/>
    </source>
</evidence>
<organism evidence="6">
    <name type="scientific">Guillardia theta (strain CCMP2712)</name>
    <name type="common">Cryptophyte</name>
    <dbReference type="NCBI Taxonomy" id="905079"/>
    <lineage>
        <taxon>Eukaryota</taxon>
        <taxon>Cryptophyceae</taxon>
        <taxon>Pyrenomonadales</taxon>
        <taxon>Geminigeraceae</taxon>
        <taxon>Guillardia</taxon>
    </lineage>
</organism>
<protein>
    <recommendedName>
        <fullName evidence="9">Sugar phosphate transporter domain-containing protein</fullName>
    </recommendedName>
</protein>
<dbReference type="HOGENOM" id="CLU_870011_0_0_1"/>
<feature type="transmembrane region" description="Helical" evidence="5">
    <location>
        <begin position="144"/>
        <end position="162"/>
    </location>
</feature>
<feature type="transmembrane region" description="Helical" evidence="5">
    <location>
        <begin position="197"/>
        <end position="218"/>
    </location>
</feature>
<sequence length="320" mass="34635">MRRNREIEGEEEWEEDPAQFESWDYLRALCAPGSIPGSVSDHSLRILELMSLAFNFSAGLAIISLNKALFNQLCMRAGMLERKRFTKGNLADMLIVVLVVALAPIASNKSLYHNSTATYQLFKLLQTPVVAAAEVVLGVRSMSILRFVFLSGIVTGVGFAEIEDGLTISWGVLWAMAAVMLSSTLKGWTPAQLLLEVMPWSAALQLILVAVLGEYRSLSVFVKPVEEGGLGSGGMILFLSTGMAAFLVTWSQGIAVGTTSALSHALMGQAKTAGLTVLSAVLLHERISARQMMGGSAAMLSLVLYSWVNVREGKRIKHNN</sequence>
<evidence type="ECO:0000256" key="4">
    <source>
        <dbReference type="ARBA" id="ARBA00023136"/>
    </source>
</evidence>
<dbReference type="PANTHER" id="PTHR11132">
    <property type="entry name" value="SOLUTE CARRIER FAMILY 35"/>
    <property type="match status" value="1"/>
</dbReference>
<comment type="subcellular location">
    <subcellularLocation>
        <location evidence="1">Membrane</location>
        <topology evidence="1">Multi-pass membrane protein</topology>
    </subcellularLocation>
</comment>
<dbReference type="EnsemblProtists" id="EKX34162">
    <property type="protein sequence ID" value="EKX34162"/>
    <property type="gene ID" value="GUITHDRAFT_119656"/>
</dbReference>
<evidence type="ECO:0000313" key="7">
    <source>
        <dbReference type="EnsemblProtists" id="EKX34162"/>
    </source>
</evidence>
<reference evidence="6 8" key="1">
    <citation type="journal article" date="2012" name="Nature">
        <title>Algal genomes reveal evolutionary mosaicism and the fate of nucleomorphs.</title>
        <authorList>
            <consortium name="DOE Joint Genome Institute"/>
            <person name="Curtis B.A."/>
            <person name="Tanifuji G."/>
            <person name="Burki F."/>
            <person name="Gruber A."/>
            <person name="Irimia M."/>
            <person name="Maruyama S."/>
            <person name="Arias M.C."/>
            <person name="Ball S.G."/>
            <person name="Gile G.H."/>
            <person name="Hirakawa Y."/>
            <person name="Hopkins J.F."/>
            <person name="Kuo A."/>
            <person name="Rensing S.A."/>
            <person name="Schmutz J."/>
            <person name="Symeonidi A."/>
            <person name="Elias M."/>
            <person name="Eveleigh R.J."/>
            <person name="Herman E.K."/>
            <person name="Klute M.J."/>
            <person name="Nakayama T."/>
            <person name="Obornik M."/>
            <person name="Reyes-Prieto A."/>
            <person name="Armbrust E.V."/>
            <person name="Aves S.J."/>
            <person name="Beiko R.G."/>
            <person name="Coutinho P."/>
            <person name="Dacks J.B."/>
            <person name="Durnford D.G."/>
            <person name="Fast N.M."/>
            <person name="Green B.R."/>
            <person name="Grisdale C.J."/>
            <person name="Hempel F."/>
            <person name="Henrissat B."/>
            <person name="Hoppner M.P."/>
            <person name="Ishida K."/>
            <person name="Kim E."/>
            <person name="Koreny L."/>
            <person name="Kroth P.G."/>
            <person name="Liu Y."/>
            <person name="Malik S.B."/>
            <person name="Maier U.G."/>
            <person name="McRose D."/>
            <person name="Mock T."/>
            <person name="Neilson J.A."/>
            <person name="Onodera N.T."/>
            <person name="Poole A.M."/>
            <person name="Pritham E.J."/>
            <person name="Richards T.A."/>
            <person name="Rocap G."/>
            <person name="Roy S.W."/>
            <person name="Sarai C."/>
            <person name="Schaack S."/>
            <person name="Shirato S."/>
            <person name="Slamovits C.H."/>
            <person name="Spencer D.F."/>
            <person name="Suzuki S."/>
            <person name="Worden A.Z."/>
            <person name="Zauner S."/>
            <person name="Barry K."/>
            <person name="Bell C."/>
            <person name="Bharti A.K."/>
            <person name="Crow J.A."/>
            <person name="Grimwood J."/>
            <person name="Kramer R."/>
            <person name="Lindquist E."/>
            <person name="Lucas S."/>
            <person name="Salamov A."/>
            <person name="McFadden G.I."/>
            <person name="Lane C.E."/>
            <person name="Keeling P.J."/>
            <person name="Gray M.W."/>
            <person name="Grigoriev I.V."/>
            <person name="Archibald J.M."/>
        </authorList>
    </citation>
    <scope>NUCLEOTIDE SEQUENCE</scope>
    <source>
        <strain evidence="6 8">CCMP2712</strain>
    </source>
</reference>
<dbReference type="RefSeq" id="XP_005821142.1">
    <property type="nucleotide sequence ID" value="XM_005821085.1"/>
</dbReference>
<dbReference type="InterPro" id="IPR050186">
    <property type="entry name" value="TPT_transporter"/>
</dbReference>
<evidence type="ECO:0000313" key="6">
    <source>
        <dbReference type="EMBL" id="EKX34162.1"/>
    </source>
</evidence>
<keyword evidence="3 5" id="KW-1133">Transmembrane helix</keyword>
<evidence type="ECO:0000256" key="2">
    <source>
        <dbReference type="ARBA" id="ARBA00022692"/>
    </source>
</evidence>
<dbReference type="GO" id="GO:0016020">
    <property type="term" value="C:membrane"/>
    <property type="evidence" value="ECO:0007669"/>
    <property type="project" value="UniProtKB-SubCell"/>
</dbReference>
<dbReference type="OrthoDB" id="5547497at2759"/>
<feature type="transmembrane region" description="Helical" evidence="5">
    <location>
        <begin position="168"/>
        <end position="185"/>
    </location>
</feature>
<dbReference type="GeneID" id="17290894"/>
<dbReference type="OMA" id="IHYICSW"/>
<dbReference type="AlphaFoldDB" id="L1IDH2"/>
<feature type="transmembrane region" description="Helical" evidence="5">
    <location>
        <begin position="90"/>
        <end position="107"/>
    </location>
</feature>
<dbReference type="EMBL" id="JH993117">
    <property type="protein sequence ID" value="EKX34162.1"/>
    <property type="molecule type" value="Genomic_DNA"/>
</dbReference>
<dbReference type="KEGG" id="gtt:GUITHDRAFT_119656"/>
<keyword evidence="8" id="KW-1185">Reference proteome</keyword>
<evidence type="ECO:0000256" key="3">
    <source>
        <dbReference type="ARBA" id="ARBA00022989"/>
    </source>
</evidence>
<feature type="transmembrane region" description="Helical" evidence="5">
    <location>
        <begin position="262"/>
        <end position="283"/>
    </location>
</feature>